<keyword evidence="6" id="KW-0408">Iron</keyword>
<comment type="similarity">
    <text evidence="7">Belongs to the chloroperoxidase family.</text>
</comment>
<keyword evidence="5" id="KW-0560">Oxidoreductase</keyword>
<dbReference type="Pfam" id="PF01328">
    <property type="entry name" value="Peroxidase_2"/>
    <property type="match status" value="1"/>
</dbReference>
<evidence type="ECO:0000256" key="4">
    <source>
        <dbReference type="ARBA" id="ARBA00022723"/>
    </source>
</evidence>
<protein>
    <submittedName>
        <fullName evidence="10">Chloroperoxidase</fullName>
    </submittedName>
</protein>
<keyword evidence="4" id="KW-0479">Metal-binding</keyword>
<feature type="signal peptide" evidence="8">
    <location>
        <begin position="1"/>
        <end position="19"/>
    </location>
</feature>
<comment type="cofactor">
    <cofactor evidence="1">
        <name>heme b</name>
        <dbReference type="ChEBI" id="CHEBI:60344"/>
    </cofactor>
</comment>
<evidence type="ECO:0000313" key="11">
    <source>
        <dbReference type="Proteomes" id="UP000774617"/>
    </source>
</evidence>
<name>A0ABQ8GKB7_9PEZI</name>
<sequence>MKYFFLFTLLMTMLGIAIGHLPDRSVRPPFDMHDQLVDITGSHAFALPGHGSVRGPCPALNALANHRYISHDGVTNFDEARDAVIKGKSLRLVFALDAGVVEYILWQALAASGSADMWTLSIGGRHPRTDRNVTYPLKLRTHGLSSTHVGFESDASPTRSDLYDSENPNAVDLDRDAFKILYNRQANVTDDEADYNLQVVTDHRFNRTLYSIQNNTAMFLTPLNSVMGSATYLFIANLFANHSAAKPSGRLDRETLKSFYGVSGDPNGNATWLTGAERIPANWYRRHSSVPLTVQDINEQTKYMYQQYPDLLDRYLVGGNANGTADNWVSVDVEKLSGGNVTLDSIRKGTNEPNCFMIASAPDFGSPFLEKLYKDAGPVKKLLDDKMAPLVQALKCPPAFPVDYTLFDELKGWGNSLKLK</sequence>
<proteinExistence type="inferred from homology"/>
<dbReference type="PROSITE" id="PS51405">
    <property type="entry name" value="HEME_HALOPEROXIDASE"/>
    <property type="match status" value="1"/>
</dbReference>
<evidence type="ECO:0000256" key="1">
    <source>
        <dbReference type="ARBA" id="ARBA00001970"/>
    </source>
</evidence>
<dbReference type="InterPro" id="IPR000028">
    <property type="entry name" value="Chloroperoxidase"/>
</dbReference>
<dbReference type="SUPFAM" id="SSF47571">
    <property type="entry name" value="Cloroperoxidase"/>
    <property type="match status" value="1"/>
</dbReference>
<dbReference type="Gene3D" id="1.10.489.10">
    <property type="entry name" value="Chloroperoxidase-like"/>
    <property type="match status" value="1"/>
</dbReference>
<dbReference type="EMBL" id="JAGTJR010000006">
    <property type="protein sequence ID" value="KAH7058864.1"/>
    <property type="molecule type" value="Genomic_DNA"/>
</dbReference>
<feature type="domain" description="Heme haloperoxidase family profile" evidence="9">
    <location>
        <begin position="41"/>
        <end position="299"/>
    </location>
</feature>
<evidence type="ECO:0000256" key="3">
    <source>
        <dbReference type="ARBA" id="ARBA00022617"/>
    </source>
</evidence>
<evidence type="ECO:0000313" key="10">
    <source>
        <dbReference type="EMBL" id="KAH7058864.1"/>
    </source>
</evidence>
<keyword evidence="8" id="KW-0732">Signal</keyword>
<reference evidence="10 11" key="1">
    <citation type="journal article" date="2021" name="Nat. Commun.">
        <title>Genetic determinants of endophytism in the Arabidopsis root mycobiome.</title>
        <authorList>
            <person name="Mesny F."/>
            <person name="Miyauchi S."/>
            <person name="Thiergart T."/>
            <person name="Pickel B."/>
            <person name="Atanasova L."/>
            <person name="Karlsson M."/>
            <person name="Huettel B."/>
            <person name="Barry K.W."/>
            <person name="Haridas S."/>
            <person name="Chen C."/>
            <person name="Bauer D."/>
            <person name="Andreopoulos W."/>
            <person name="Pangilinan J."/>
            <person name="LaButti K."/>
            <person name="Riley R."/>
            <person name="Lipzen A."/>
            <person name="Clum A."/>
            <person name="Drula E."/>
            <person name="Henrissat B."/>
            <person name="Kohler A."/>
            <person name="Grigoriev I.V."/>
            <person name="Martin F.M."/>
            <person name="Hacquard S."/>
        </authorList>
    </citation>
    <scope>NUCLEOTIDE SEQUENCE [LARGE SCALE GENOMIC DNA]</scope>
    <source>
        <strain evidence="10 11">MPI-SDFR-AT-0080</strain>
    </source>
</reference>
<dbReference type="PANTHER" id="PTHR33577">
    <property type="entry name" value="STERIGMATOCYSTIN BIOSYNTHESIS PEROXIDASE STCC-RELATED"/>
    <property type="match status" value="1"/>
</dbReference>
<accession>A0ABQ8GKB7</accession>
<evidence type="ECO:0000256" key="6">
    <source>
        <dbReference type="ARBA" id="ARBA00023004"/>
    </source>
</evidence>
<dbReference type="InterPro" id="IPR036851">
    <property type="entry name" value="Chloroperoxidase-like_sf"/>
</dbReference>
<evidence type="ECO:0000256" key="2">
    <source>
        <dbReference type="ARBA" id="ARBA00022559"/>
    </source>
</evidence>
<gene>
    <name evidence="10" type="ORF">B0J12DRAFT_737482</name>
</gene>
<keyword evidence="11" id="KW-1185">Reference proteome</keyword>
<comment type="caution">
    <text evidence="10">The sequence shown here is derived from an EMBL/GenBank/DDBJ whole genome shotgun (WGS) entry which is preliminary data.</text>
</comment>
<evidence type="ECO:0000256" key="7">
    <source>
        <dbReference type="ARBA" id="ARBA00025795"/>
    </source>
</evidence>
<keyword evidence="3" id="KW-0349">Heme</keyword>
<dbReference type="PANTHER" id="PTHR33577:SF16">
    <property type="entry name" value="HEME HALOPEROXIDASE FAMILY PROFILE DOMAIN-CONTAINING PROTEIN"/>
    <property type="match status" value="1"/>
</dbReference>
<dbReference type="Proteomes" id="UP000774617">
    <property type="component" value="Unassembled WGS sequence"/>
</dbReference>
<feature type="chain" id="PRO_5046932022" evidence="8">
    <location>
        <begin position="20"/>
        <end position="420"/>
    </location>
</feature>
<evidence type="ECO:0000256" key="8">
    <source>
        <dbReference type="SAM" id="SignalP"/>
    </source>
</evidence>
<keyword evidence="2" id="KW-0575">Peroxidase</keyword>
<organism evidence="10 11">
    <name type="scientific">Macrophomina phaseolina</name>
    <dbReference type="NCBI Taxonomy" id="35725"/>
    <lineage>
        <taxon>Eukaryota</taxon>
        <taxon>Fungi</taxon>
        <taxon>Dikarya</taxon>
        <taxon>Ascomycota</taxon>
        <taxon>Pezizomycotina</taxon>
        <taxon>Dothideomycetes</taxon>
        <taxon>Dothideomycetes incertae sedis</taxon>
        <taxon>Botryosphaeriales</taxon>
        <taxon>Botryosphaeriaceae</taxon>
        <taxon>Macrophomina</taxon>
    </lineage>
</organism>
<evidence type="ECO:0000259" key="9">
    <source>
        <dbReference type="PROSITE" id="PS51405"/>
    </source>
</evidence>
<evidence type="ECO:0000256" key="5">
    <source>
        <dbReference type="ARBA" id="ARBA00023002"/>
    </source>
</evidence>